<dbReference type="OrthoDB" id="5288318at2759"/>
<protein>
    <submittedName>
        <fullName evidence="2">Uncharacterized protein</fullName>
    </submittedName>
</protein>
<evidence type="ECO:0000313" key="2">
    <source>
        <dbReference type="EMBL" id="KAH7130502.1"/>
    </source>
</evidence>
<dbReference type="EMBL" id="JAGMWT010000004">
    <property type="protein sequence ID" value="KAH7130502.1"/>
    <property type="molecule type" value="Genomic_DNA"/>
</dbReference>
<comment type="caution">
    <text evidence="2">The sequence shown here is derived from an EMBL/GenBank/DDBJ whole genome shotgun (WGS) entry which is preliminary data.</text>
</comment>
<feature type="region of interest" description="Disordered" evidence="1">
    <location>
        <begin position="1"/>
        <end position="43"/>
    </location>
</feature>
<proteinExistence type="predicted"/>
<dbReference type="AlphaFoldDB" id="A0A9P9IRH9"/>
<feature type="compositionally biased region" description="Pro residues" evidence="1">
    <location>
        <begin position="219"/>
        <end position="228"/>
    </location>
</feature>
<feature type="compositionally biased region" description="Low complexity" evidence="1">
    <location>
        <begin position="207"/>
        <end position="218"/>
    </location>
</feature>
<feature type="compositionally biased region" description="Basic and acidic residues" evidence="1">
    <location>
        <begin position="21"/>
        <end position="34"/>
    </location>
</feature>
<feature type="compositionally biased region" description="Acidic residues" evidence="1">
    <location>
        <begin position="1"/>
        <end position="11"/>
    </location>
</feature>
<dbReference type="SUPFAM" id="SSF57903">
    <property type="entry name" value="FYVE/PHD zinc finger"/>
    <property type="match status" value="1"/>
</dbReference>
<evidence type="ECO:0000313" key="3">
    <source>
        <dbReference type="Proteomes" id="UP000700596"/>
    </source>
</evidence>
<dbReference type="Proteomes" id="UP000700596">
    <property type="component" value="Unassembled WGS sequence"/>
</dbReference>
<evidence type="ECO:0000256" key="1">
    <source>
        <dbReference type="SAM" id="MobiDB-lite"/>
    </source>
</evidence>
<sequence>MVVIVDLDDEPSAGRVPHTSHGHDRRHDDYDHNHNHTSSFPSVKPLHHSLVALDRISPEQDTARQDARPNPNINGFSAALSCYPIVRQLASQLDLNTLDSLSRTCRQFRANLLEYRQQLVKHTLHCVMEDADNAGDHAARLRDSNGRQLTSGKVGKCARDMVGECHRCARVVCRNCTIKPPPTPVVRARHRRLCRTCAKAPLHLITSPQRPRSASSATPSPPSSPNPGPIFFSDETTSRAFTASAFERSPCSCDALVWLCQPCGQHLRNADTMYVRGWSWRTRYSHYLGGVGTGAGEGNEGVECGRGPSCLASKIVEHEIECNAETLASLERTSPERWRGTSYLAQEIEGIGGTFKMKAKKQVLVGDCVKIYRDEEDKTMTYLIREVSGKLRSWCSWCERVVPGDRDRAESEGRRLSFSSASSLSSGR</sequence>
<gene>
    <name evidence="2" type="ORF">B0J11DRAFT_523276</name>
</gene>
<name>A0A9P9IRH9_9PLEO</name>
<dbReference type="InterPro" id="IPR011011">
    <property type="entry name" value="Znf_FYVE_PHD"/>
</dbReference>
<organism evidence="2 3">
    <name type="scientific">Dendryphion nanum</name>
    <dbReference type="NCBI Taxonomy" id="256645"/>
    <lineage>
        <taxon>Eukaryota</taxon>
        <taxon>Fungi</taxon>
        <taxon>Dikarya</taxon>
        <taxon>Ascomycota</taxon>
        <taxon>Pezizomycotina</taxon>
        <taxon>Dothideomycetes</taxon>
        <taxon>Pleosporomycetidae</taxon>
        <taxon>Pleosporales</taxon>
        <taxon>Torulaceae</taxon>
        <taxon>Dendryphion</taxon>
    </lineage>
</organism>
<accession>A0A9P9IRH9</accession>
<feature type="region of interest" description="Disordered" evidence="1">
    <location>
        <begin position="207"/>
        <end position="234"/>
    </location>
</feature>
<reference evidence="2" key="1">
    <citation type="journal article" date="2021" name="Nat. Commun.">
        <title>Genetic determinants of endophytism in the Arabidopsis root mycobiome.</title>
        <authorList>
            <person name="Mesny F."/>
            <person name="Miyauchi S."/>
            <person name="Thiergart T."/>
            <person name="Pickel B."/>
            <person name="Atanasova L."/>
            <person name="Karlsson M."/>
            <person name="Huettel B."/>
            <person name="Barry K.W."/>
            <person name="Haridas S."/>
            <person name="Chen C."/>
            <person name="Bauer D."/>
            <person name="Andreopoulos W."/>
            <person name="Pangilinan J."/>
            <person name="LaButti K."/>
            <person name="Riley R."/>
            <person name="Lipzen A."/>
            <person name="Clum A."/>
            <person name="Drula E."/>
            <person name="Henrissat B."/>
            <person name="Kohler A."/>
            <person name="Grigoriev I.V."/>
            <person name="Martin F.M."/>
            <person name="Hacquard S."/>
        </authorList>
    </citation>
    <scope>NUCLEOTIDE SEQUENCE</scope>
    <source>
        <strain evidence="2">MPI-CAGE-CH-0243</strain>
    </source>
</reference>
<keyword evidence="3" id="KW-1185">Reference proteome</keyword>